<dbReference type="PANTHER" id="PTHR28570">
    <property type="entry name" value="ASPARTYL AMINOPEPTIDASE"/>
    <property type="match status" value="1"/>
</dbReference>
<dbReference type="NCBIfam" id="NF002759">
    <property type="entry name" value="PRK02813.1"/>
    <property type="match status" value="1"/>
</dbReference>
<keyword evidence="6 9" id="KW-0378">Hydrolase</keyword>
<dbReference type="Gene3D" id="3.40.630.10">
    <property type="entry name" value="Zn peptidases"/>
    <property type="match status" value="1"/>
</dbReference>
<evidence type="ECO:0000256" key="6">
    <source>
        <dbReference type="ARBA" id="ARBA00022801"/>
    </source>
</evidence>
<evidence type="ECO:0000313" key="12">
    <source>
        <dbReference type="Proteomes" id="UP001623660"/>
    </source>
</evidence>
<dbReference type="InterPro" id="IPR023358">
    <property type="entry name" value="Peptidase_M18_dom2"/>
</dbReference>
<evidence type="ECO:0000313" key="11">
    <source>
        <dbReference type="EMBL" id="MFL0195082.1"/>
    </source>
</evidence>
<proteinExistence type="inferred from homology"/>
<evidence type="ECO:0000256" key="1">
    <source>
        <dbReference type="ARBA" id="ARBA00001947"/>
    </source>
</evidence>
<keyword evidence="7 9" id="KW-0862">Zinc</keyword>
<evidence type="ECO:0000256" key="2">
    <source>
        <dbReference type="ARBA" id="ARBA00008290"/>
    </source>
</evidence>
<dbReference type="SUPFAM" id="SSF53187">
    <property type="entry name" value="Zn-dependent exopeptidases"/>
    <property type="match status" value="1"/>
</dbReference>
<gene>
    <name evidence="11" type="ORF">ACJDU8_05755</name>
</gene>
<dbReference type="InterPro" id="IPR001948">
    <property type="entry name" value="Peptidase_M18"/>
</dbReference>
<dbReference type="RefSeq" id="WP_406791200.1">
    <property type="nucleotide sequence ID" value="NZ_JBJHZX010000006.1"/>
</dbReference>
<keyword evidence="3 9" id="KW-0031">Aminopeptidase</keyword>
<dbReference type="SUPFAM" id="SSF101821">
    <property type="entry name" value="Aminopeptidase/glucanase lid domain"/>
    <property type="match status" value="1"/>
</dbReference>
<dbReference type="Proteomes" id="UP001623660">
    <property type="component" value="Unassembled WGS sequence"/>
</dbReference>
<sequence>METYEIQEVEELINYIYESPTAFHAVKNATDFLAKLGFDEIKEENSWNLEKGKKYFITKNDSALIAFTVGNGALEKDGFRIIGAHTDSPCFRIKPNADINVGDAYIKLNTEVYGGPILNTWMDRPLSMAGRVVLKGKNPFYPHIKFININRPLMIIPNLAIHMNRDVNSGVRLSKQKHLLPLLALINDKSKNKHYLTEIICKELSVAKEDILDFDLFLYEFEKGSIIGANREFVSSGRLDDLSMVYSGIKAISDIKVKNNTNVMVCFDNEEVGSTTKQGANSPMLLSLLERIAFNLGKNRDEFYRAISKSFMISCDLGHALHPNYEEKSDPTNRPIINKGPIIKISASQSYTTDSVSSAVYKSICDKAGIPVQIFVNHSDERGGSTIGPISSSHINMECIDMGIPILSMHSIRELAGVKDYIYALNSFKVFYNL</sequence>
<protein>
    <recommendedName>
        <fullName evidence="10">M18 family aminopeptidase</fullName>
        <ecNumber evidence="10">3.4.11.-</ecNumber>
    </recommendedName>
</protein>
<evidence type="ECO:0000256" key="8">
    <source>
        <dbReference type="ARBA" id="ARBA00023049"/>
    </source>
</evidence>
<evidence type="ECO:0000256" key="10">
    <source>
        <dbReference type="RuleBase" id="RU004387"/>
    </source>
</evidence>
<keyword evidence="5 9" id="KW-0479">Metal-binding</keyword>
<keyword evidence="8 9" id="KW-0482">Metalloprotease</keyword>
<evidence type="ECO:0000256" key="5">
    <source>
        <dbReference type="ARBA" id="ARBA00022723"/>
    </source>
</evidence>
<evidence type="ECO:0000256" key="3">
    <source>
        <dbReference type="ARBA" id="ARBA00022438"/>
    </source>
</evidence>
<name>A0ABW8SGA7_9CLOT</name>
<evidence type="ECO:0000256" key="9">
    <source>
        <dbReference type="RuleBase" id="RU004386"/>
    </source>
</evidence>
<comment type="caution">
    <text evidence="11">The sequence shown here is derived from an EMBL/GenBank/DDBJ whole genome shotgun (WGS) entry which is preliminary data.</text>
</comment>
<keyword evidence="4 9" id="KW-0645">Protease</keyword>
<dbReference type="PRINTS" id="PR00932">
    <property type="entry name" value="AMINO1PTASE"/>
</dbReference>
<evidence type="ECO:0000256" key="4">
    <source>
        <dbReference type="ARBA" id="ARBA00022670"/>
    </source>
</evidence>
<dbReference type="CDD" id="cd05658">
    <property type="entry name" value="M18_DAP"/>
    <property type="match status" value="1"/>
</dbReference>
<dbReference type="GO" id="GO:0004177">
    <property type="term" value="F:aminopeptidase activity"/>
    <property type="evidence" value="ECO:0007669"/>
    <property type="project" value="UniProtKB-KW"/>
</dbReference>
<accession>A0ABW8SGA7</accession>
<dbReference type="EC" id="3.4.11.-" evidence="10"/>
<evidence type="ECO:0000256" key="7">
    <source>
        <dbReference type="ARBA" id="ARBA00022833"/>
    </source>
</evidence>
<reference evidence="11 12" key="1">
    <citation type="submission" date="2024-11" db="EMBL/GenBank/DDBJ databases">
        <authorList>
            <person name="Heng Y.C."/>
            <person name="Lim A.C.H."/>
            <person name="Lee J.K.Y."/>
            <person name="Kittelmann S."/>
        </authorList>
    </citation>
    <scope>NUCLEOTIDE SEQUENCE [LARGE SCALE GENOMIC DNA]</scope>
    <source>
        <strain evidence="11 12">WILCCON 0269</strain>
    </source>
</reference>
<organism evidence="11 12">
    <name type="scientific">Candidatus Clostridium eludens</name>
    <dbReference type="NCBI Taxonomy" id="3381663"/>
    <lineage>
        <taxon>Bacteria</taxon>
        <taxon>Bacillati</taxon>
        <taxon>Bacillota</taxon>
        <taxon>Clostridia</taxon>
        <taxon>Eubacteriales</taxon>
        <taxon>Clostridiaceae</taxon>
        <taxon>Clostridium</taxon>
    </lineage>
</organism>
<keyword evidence="12" id="KW-1185">Reference proteome</keyword>
<dbReference type="Pfam" id="PF02127">
    <property type="entry name" value="Peptidase_M18"/>
    <property type="match status" value="1"/>
</dbReference>
<dbReference type="Gene3D" id="2.30.250.10">
    <property type="entry name" value="Aminopeptidase i, Domain 2"/>
    <property type="match status" value="1"/>
</dbReference>
<dbReference type="EMBL" id="JBJHZX010000006">
    <property type="protein sequence ID" value="MFL0195082.1"/>
    <property type="molecule type" value="Genomic_DNA"/>
</dbReference>
<dbReference type="PANTHER" id="PTHR28570:SF3">
    <property type="entry name" value="ASPARTYL AMINOPEPTIDASE"/>
    <property type="match status" value="1"/>
</dbReference>
<comment type="similarity">
    <text evidence="2 9">Belongs to the peptidase M18 family.</text>
</comment>
<comment type="cofactor">
    <cofactor evidence="1 10">
        <name>Zn(2+)</name>
        <dbReference type="ChEBI" id="CHEBI:29105"/>
    </cofactor>
</comment>